<name>A0A1R4FJG5_9MICO</name>
<keyword evidence="1" id="KW-0472">Membrane</keyword>
<evidence type="ECO:0000313" key="2">
    <source>
        <dbReference type="EMBL" id="SJM56038.1"/>
    </source>
</evidence>
<organism evidence="2 3">
    <name type="scientific">Agrococcus casei LMG 22410</name>
    <dbReference type="NCBI Taxonomy" id="1255656"/>
    <lineage>
        <taxon>Bacteria</taxon>
        <taxon>Bacillati</taxon>
        <taxon>Actinomycetota</taxon>
        <taxon>Actinomycetes</taxon>
        <taxon>Micrococcales</taxon>
        <taxon>Microbacteriaceae</taxon>
        <taxon>Agrococcus</taxon>
    </lineage>
</organism>
<reference evidence="2 3" key="1">
    <citation type="submission" date="2017-02" db="EMBL/GenBank/DDBJ databases">
        <authorList>
            <person name="Peterson S.W."/>
        </authorList>
    </citation>
    <scope>NUCLEOTIDE SEQUENCE [LARGE SCALE GENOMIC DNA]</scope>
    <source>
        <strain evidence="2 3">LMG 22410</strain>
    </source>
</reference>
<keyword evidence="1" id="KW-0812">Transmembrane</keyword>
<feature type="transmembrane region" description="Helical" evidence="1">
    <location>
        <begin position="38"/>
        <end position="60"/>
    </location>
</feature>
<keyword evidence="1" id="KW-1133">Transmembrane helix</keyword>
<gene>
    <name evidence="2" type="ORF">CZ674_04845</name>
</gene>
<sequence length="111" mass="12498">MRQEETVTYGVSVLMCALLSVLIVSLGLAIIIPFIPALLIGIAAGFAVWFAASPIIGRFFPPKDLPERQRLVRAFAQAQERHQRAAEAEAARARQTRQFRRIVEDRDLEHE</sequence>
<feature type="transmembrane region" description="Helical" evidence="1">
    <location>
        <begin position="7"/>
        <end position="32"/>
    </location>
</feature>
<accession>A0A1R4FJG5</accession>
<keyword evidence="3" id="KW-1185">Reference proteome</keyword>
<dbReference type="AlphaFoldDB" id="A0A1R4FJG5"/>
<protein>
    <submittedName>
        <fullName evidence="2">Uncharacterized protein</fullName>
    </submittedName>
</protein>
<dbReference type="EMBL" id="FUHU01000025">
    <property type="protein sequence ID" value="SJM56038.1"/>
    <property type="molecule type" value="Genomic_DNA"/>
</dbReference>
<proteinExistence type="predicted"/>
<dbReference type="Proteomes" id="UP000195787">
    <property type="component" value="Unassembled WGS sequence"/>
</dbReference>
<evidence type="ECO:0000313" key="3">
    <source>
        <dbReference type="Proteomes" id="UP000195787"/>
    </source>
</evidence>
<evidence type="ECO:0000256" key="1">
    <source>
        <dbReference type="SAM" id="Phobius"/>
    </source>
</evidence>